<dbReference type="Proteomes" id="UP000029965">
    <property type="component" value="Chromosome 11"/>
</dbReference>
<sequence>MRSVPVRGVHSLHPRPFGGPVSLPWLRTGRCRWGLGLYRQPSLLPEEICRLPHPVPELSERGDPDRSPGRAEGHLHHL</sequence>
<reference evidence="2" key="3">
    <citation type="submission" date="2025-09" db="UniProtKB">
        <authorList>
            <consortium name="Ensembl"/>
        </authorList>
    </citation>
    <scope>IDENTIFICATION</scope>
</reference>
<dbReference type="EMBL" id="AQIB01023632">
    <property type="status" value="NOT_ANNOTATED_CDS"/>
    <property type="molecule type" value="Genomic_DNA"/>
</dbReference>
<feature type="compositionally biased region" description="Basic and acidic residues" evidence="1">
    <location>
        <begin position="58"/>
        <end position="78"/>
    </location>
</feature>
<reference evidence="2 3" key="1">
    <citation type="submission" date="2014-03" db="EMBL/GenBank/DDBJ databases">
        <authorList>
            <person name="Warren W."/>
            <person name="Wilson R.K."/>
        </authorList>
    </citation>
    <scope>NUCLEOTIDE SEQUENCE</scope>
</reference>
<proteinExistence type="predicted"/>
<dbReference type="Ensembl" id="ENSCSAT00000001753.1">
    <property type="protein sequence ID" value="ENSCSAP00000000092.1"/>
    <property type="gene ID" value="ENSCSAG00000003722.1"/>
</dbReference>
<evidence type="ECO:0000256" key="1">
    <source>
        <dbReference type="SAM" id="MobiDB-lite"/>
    </source>
</evidence>
<protein>
    <submittedName>
        <fullName evidence="2">Uncharacterized protein</fullName>
    </submittedName>
</protein>
<organism evidence="2 3">
    <name type="scientific">Chlorocebus sabaeus</name>
    <name type="common">Green monkey</name>
    <name type="synonym">Simia sabaea</name>
    <dbReference type="NCBI Taxonomy" id="60711"/>
    <lineage>
        <taxon>Eukaryota</taxon>
        <taxon>Metazoa</taxon>
        <taxon>Chordata</taxon>
        <taxon>Craniata</taxon>
        <taxon>Vertebrata</taxon>
        <taxon>Euteleostomi</taxon>
        <taxon>Mammalia</taxon>
        <taxon>Eutheria</taxon>
        <taxon>Euarchontoglires</taxon>
        <taxon>Primates</taxon>
        <taxon>Haplorrhini</taxon>
        <taxon>Catarrhini</taxon>
        <taxon>Cercopithecidae</taxon>
        <taxon>Cercopithecinae</taxon>
        <taxon>Chlorocebus</taxon>
    </lineage>
</organism>
<keyword evidence="3" id="KW-1185">Reference proteome</keyword>
<dbReference type="AlphaFoldDB" id="A0A0D9QUQ3"/>
<feature type="region of interest" description="Disordered" evidence="1">
    <location>
        <begin position="54"/>
        <end position="78"/>
    </location>
</feature>
<name>A0A0D9QUQ3_CHLSB</name>
<reference evidence="2" key="2">
    <citation type="submission" date="2025-08" db="UniProtKB">
        <authorList>
            <consortium name="Ensembl"/>
        </authorList>
    </citation>
    <scope>IDENTIFICATION</scope>
</reference>
<evidence type="ECO:0000313" key="3">
    <source>
        <dbReference type="Proteomes" id="UP000029965"/>
    </source>
</evidence>
<evidence type="ECO:0000313" key="2">
    <source>
        <dbReference type="Ensembl" id="ENSCSAP00000000092.1"/>
    </source>
</evidence>
<accession>A0A0D9QUQ3</accession>